<feature type="transmembrane region" description="Helical" evidence="7">
    <location>
        <begin position="371"/>
        <end position="391"/>
    </location>
</feature>
<evidence type="ECO:0000256" key="3">
    <source>
        <dbReference type="ARBA" id="ARBA00022475"/>
    </source>
</evidence>
<feature type="transmembrane region" description="Helical" evidence="7">
    <location>
        <begin position="68"/>
        <end position="88"/>
    </location>
</feature>
<feature type="transmembrane region" description="Helical" evidence="7">
    <location>
        <begin position="292"/>
        <end position="311"/>
    </location>
</feature>
<dbReference type="Proteomes" id="UP000182409">
    <property type="component" value="Unassembled WGS sequence"/>
</dbReference>
<keyword evidence="2" id="KW-0813">Transport</keyword>
<keyword evidence="4 7" id="KW-0812">Transmembrane</keyword>
<dbReference type="SUPFAM" id="SSF103473">
    <property type="entry name" value="MFS general substrate transporter"/>
    <property type="match status" value="1"/>
</dbReference>
<reference evidence="9 10" key="1">
    <citation type="submission" date="2016-10" db="EMBL/GenBank/DDBJ databases">
        <authorList>
            <person name="de Groot N.N."/>
        </authorList>
    </citation>
    <scope>NUCLEOTIDE SEQUENCE [LARGE SCALE GENOMIC DNA]</scope>
    <source>
        <strain evidence="9 10">AB35.6</strain>
    </source>
</reference>
<feature type="domain" description="Major facilitator superfamily (MFS) profile" evidence="8">
    <location>
        <begin position="158"/>
        <end position="421"/>
    </location>
</feature>
<dbReference type="PROSITE" id="PS50850">
    <property type="entry name" value="MFS"/>
    <property type="match status" value="1"/>
</dbReference>
<comment type="subcellular location">
    <subcellularLocation>
        <location evidence="1">Cell membrane</location>
        <topology evidence="1">Multi-pass membrane protein</topology>
    </subcellularLocation>
</comment>
<keyword evidence="3" id="KW-1003">Cell membrane</keyword>
<feature type="transmembrane region" description="Helical" evidence="7">
    <location>
        <begin position="267"/>
        <end position="286"/>
    </location>
</feature>
<dbReference type="PANTHER" id="PTHR23522">
    <property type="entry name" value="BLL5896 PROTEIN"/>
    <property type="match status" value="1"/>
</dbReference>
<accession>A0A1H4KAM6</accession>
<keyword evidence="5 7" id="KW-1133">Transmembrane helix</keyword>
<evidence type="ECO:0000256" key="1">
    <source>
        <dbReference type="ARBA" id="ARBA00004651"/>
    </source>
</evidence>
<protein>
    <submittedName>
        <fullName evidence="9">Nucleoside transporter</fullName>
    </submittedName>
</protein>
<dbReference type="GO" id="GO:0015212">
    <property type="term" value="F:cytidine transmembrane transporter activity"/>
    <property type="evidence" value="ECO:0007669"/>
    <property type="project" value="TreeGrafter"/>
</dbReference>
<evidence type="ECO:0000259" key="8">
    <source>
        <dbReference type="PROSITE" id="PS50850"/>
    </source>
</evidence>
<evidence type="ECO:0000313" key="10">
    <source>
        <dbReference type="Proteomes" id="UP000182409"/>
    </source>
</evidence>
<gene>
    <name evidence="9" type="ORF">SAMN05443244_1103</name>
</gene>
<evidence type="ECO:0000313" key="9">
    <source>
        <dbReference type="EMBL" id="SEB55614.1"/>
    </source>
</evidence>
<dbReference type="OrthoDB" id="9783013at2"/>
<feature type="transmembrane region" description="Helical" evidence="7">
    <location>
        <begin position="128"/>
        <end position="150"/>
    </location>
</feature>
<dbReference type="InterPro" id="IPR036259">
    <property type="entry name" value="MFS_trans_sf"/>
</dbReference>
<feature type="transmembrane region" description="Helical" evidence="7">
    <location>
        <begin position="7"/>
        <end position="28"/>
    </location>
</feature>
<dbReference type="InterPro" id="IPR020846">
    <property type="entry name" value="MFS_dom"/>
</dbReference>
<feature type="transmembrane region" description="Helical" evidence="7">
    <location>
        <begin position="40"/>
        <end position="61"/>
    </location>
</feature>
<evidence type="ECO:0000256" key="7">
    <source>
        <dbReference type="SAM" id="Phobius"/>
    </source>
</evidence>
<evidence type="ECO:0000256" key="4">
    <source>
        <dbReference type="ARBA" id="ARBA00022692"/>
    </source>
</evidence>
<feature type="transmembrane region" description="Helical" evidence="7">
    <location>
        <begin position="243"/>
        <end position="260"/>
    </location>
</feature>
<feature type="transmembrane region" description="Helical" evidence="7">
    <location>
        <begin position="332"/>
        <end position="351"/>
    </location>
</feature>
<name>A0A1H4KAM6_9BACT</name>
<feature type="transmembrane region" description="Helical" evidence="7">
    <location>
        <begin position="204"/>
        <end position="223"/>
    </location>
</feature>
<dbReference type="GO" id="GO:0005886">
    <property type="term" value="C:plasma membrane"/>
    <property type="evidence" value="ECO:0007669"/>
    <property type="project" value="UniProtKB-SubCell"/>
</dbReference>
<evidence type="ECO:0000256" key="5">
    <source>
        <dbReference type="ARBA" id="ARBA00022989"/>
    </source>
</evidence>
<dbReference type="CDD" id="cd06177">
    <property type="entry name" value="MFS_NHS"/>
    <property type="match status" value="1"/>
</dbReference>
<feature type="transmembrane region" description="Helical" evidence="7">
    <location>
        <begin position="94"/>
        <end position="116"/>
    </location>
</feature>
<keyword evidence="6 7" id="KW-0472">Membrane</keyword>
<dbReference type="PANTHER" id="PTHR23522:SF4">
    <property type="entry name" value="NUCLEOSIDE PERMEASE NUPG-RELATED"/>
    <property type="match status" value="1"/>
</dbReference>
<dbReference type="Gene3D" id="1.20.1250.20">
    <property type="entry name" value="MFS general substrate transporter like domains"/>
    <property type="match status" value="2"/>
</dbReference>
<dbReference type="GO" id="GO:0015213">
    <property type="term" value="F:uridine transmembrane transporter activity"/>
    <property type="evidence" value="ECO:0007669"/>
    <property type="project" value="TreeGrafter"/>
</dbReference>
<evidence type="ECO:0000256" key="6">
    <source>
        <dbReference type="ARBA" id="ARBA00023136"/>
    </source>
</evidence>
<dbReference type="RefSeq" id="WP_074652701.1">
    <property type="nucleotide sequence ID" value="NZ_FNSD01000001.1"/>
</dbReference>
<evidence type="ECO:0000256" key="2">
    <source>
        <dbReference type="ARBA" id="ARBA00022448"/>
    </source>
</evidence>
<feature type="transmembrane region" description="Helical" evidence="7">
    <location>
        <begin position="156"/>
        <end position="175"/>
    </location>
</feature>
<proteinExistence type="predicted"/>
<sequence length="421" mass="45796">MTKVKLSLMMFLEFFIWGGWAVTVTSWVSQTLHFNGVQTGLIAGATAIGAVLSPFLAGWVADNLMPAQYMLALLHLVGGVLLYMASLQTSFGPLYGLILAYAVLYMPTLGLVNAISFRQINDPKTEFAPIRVLGTIGWICAGLFISFVLHGETTSLPLKMSAAASIVLAVFSLMLPHTPPQVSEPFRVGNLFPMEVRRMFRDKSFVVFAAASFLICIPLQFYYAFTNPFLVQAGVANSASKMSLGQVSETLCMLLIPFFFRRLGVKWMLVAGMAAWVIRYGFFAYGDAHAGVWLLLAGILIHGICYDFFFVTGQIYTDRKAPAAYRGAAQGLIMLITYGIGMLVGSWLSGLVVDKYATVLADGSAAHNWRAIWLVASGLSAVVLILFVSVFKDDEDDEPNTTATTPLMVDAEPALVPEGSI</sequence>
<organism evidence="9 10">
    <name type="scientific">Terriglobus roseus</name>
    <dbReference type="NCBI Taxonomy" id="392734"/>
    <lineage>
        <taxon>Bacteria</taxon>
        <taxon>Pseudomonadati</taxon>
        <taxon>Acidobacteriota</taxon>
        <taxon>Terriglobia</taxon>
        <taxon>Terriglobales</taxon>
        <taxon>Acidobacteriaceae</taxon>
        <taxon>Terriglobus</taxon>
    </lineage>
</organism>
<dbReference type="AlphaFoldDB" id="A0A1H4KAM6"/>
<dbReference type="EMBL" id="FNSD01000001">
    <property type="protein sequence ID" value="SEB55614.1"/>
    <property type="molecule type" value="Genomic_DNA"/>
</dbReference>
<dbReference type="InterPro" id="IPR004740">
    <property type="entry name" value="Nuc_H_symport"/>
</dbReference>
<dbReference type="Pfam" id="PF03825">
    <property type="entry name" value="Nuc_H_symport"/>
    <property type="match status" value="1"/>
</dbReference>